<dbReference type="AlphaFoldDB" id="A0A543CKF1"/>
<sequence>MSHCAACFKEERPLASIAIELHDADPDEAARRVDEYSDLYAEVHAGPPYSWGPEYADLFRRRFETQRQQEGFALVEARTAGTLIGMGYGVGLVPTTPWWQNLLGPLPPDVTEERPGRTWAMAELMVTEHWRRLHLAEAIHDRLLDGRPEERATITVLPAAAAAQAAVLKWGWQKLGQKRNPLPGAPVFDVLVKALGR</sequence>
<keyword evidence="2" id="KW-1185">Reference proteome</keyword>
<evidence type="ECO:0008006" key="3">
    <source>
        <dbReference type="Google" id="ProtNLM"/>
    </source>
</evidence>
<evidence type="ECO:0000313" key="1">
    <source>
        <dbReference type="EMBL" id="TQL97584.1"/>
    </source>
</evidence>
<gene>
    <name evidence="1" type="ORF">FB559_3179</name>
</gene>
<organism evidence="1 2">
    <name type="scientific">Actinoallomurus bryophytorum</name>
    <dbReference type="NCBI Taxonomy" id="1490222"/>
    <lineage>
        <taxon>Bacteria</taxon>
        <taxon>Bacillati</taxon>
        <taxon>Actinomycetota</taxon>
        <taxon>Actinomycetes</taxon>
        <taxon>Streptosporangiales</taxon>
        <taxon>Thermomonosporaceae</taxon>
        <taxon>Actinoallomurus</taxon>
    </lineage>
</organism>
<evidence type="ECO:0000313" key="2">
    <source>
        <dbReference type="Proteomes" id="UP000316096"/>
    </source>
</evidence>
<accession>A0A543CKF1</accession>
<comment type="caution">
    <text evidence="1">The sequence shown here is derived from an EMBL/GenBank/DDBJ whole genome shotgun (WGS) entry which is preliminary data.</text>
</comment>
<name>A0A543CKF1_9ACTN</name>
<protein>
    <recommendedName>
        <fullName evidence="3">Acetyltransferase (GNAT) family protein</fullName>
    </recommendedName>
</protein>
<dbReference type="EMBL" id="VFOZ01000001">
    <property type="protein sequence ID" value="TQL97584.1"/>
    <property type="molecule type" value="Genomic_DNA"/>
</dbReference>
<dbReference type="Proteomes" id="UP000316096">
    <property type="component" value="Unassembled WGS sequence"/>
</dbReference>
<proteinExistence type="predicted"/>
<dbReference type="SUPFAM" id="SSF55729">
    <property type="entry name" value="Acyl-CoA N-acyltransferases (Nat)"/>
    <property type="match status" value="1"/>
</dbReference>
<dbReference type="InterPro" id="IPR016181">
    <property type="entry name" value="Acyl_CoA_acyltransferase"/>
</dbReference>
<reference evidence="1 2" key="1">
    <citation type="submission" date="2019-06" db="EMBL/GenBank/DDBJ databases">
        <title>Sequencing the genomes of 1000 actinobacteria strains.</title>
        <authorList>
            <person name="Klenk H.-P."/>
        </authorList>
    </citation>
    <scope>NUCLEOTIDE SEQUENCE [LARGE SCALE GENOMIC DNA]</scope>
    <source>
        <strain evidence="1 2">DSM 102200</strain>
    </source>
</reference>
<dbReference type="Gene3D" id="3.40.630.30">
    <property type="match status" value="1"/>
</dbReference>